<name>A0YEF4_9GAMM</name>
<accession>A0YEF4</accession>
<comment type="caution">
    <text evidence="2">The sequence shown here is derived from an EMBL/GenBank/DDBJ whole genome shotgun (WGS) entry which is preliminary data.</text>
</comment>
<keyword evidence="1" id="KW-0472">Membrane</keyword>
<gene>
    <name evidence="2" type="ORF">GP2143_02664</name>
</gene>
<dbReference type="EMBL" id="AAVT01000006">
    <property type="protein sequence ID" value="EAW30790.1"/>
    <property type="molecule type" value="Genomic_DNA"/>
</dbReference>
<evidence type="ECO:0000256" key="1">
    <source>
        <dbReference type="SAM" id="Phobius"/>
    </source>
</evidence>
<dbReference type="Proteomes" id="UP000004931">
    <property type="component" value="Unassembled WGS sequence"/>
</dbReference>
<dbReference type="AlphaFoldDB" id="A0YEF4"/>
<reference evidence="2 3" key="1">
    <citation type="journal article" date="2010" name="J. Bacteriol.">
        <title>Genome sequence of the oligotrophic marine Gammaproteobacterium HTCC2143, isolated from the Oregon Coast.</title>
        <authorList>
            <person name="Oh H.M."/>
            <person name="Kang I."/>
            <person name="Ferriera S."/>
            <person name="Giovannoni S.J."/>
            <person name="Cho J.C."/>
        </authorList>
    </citation>
    <scope>NUCLEOTIDE SEQUENCE [LARGE SCALE GENOMIC DNA]</scope>
    <source>
        <strain evidence="2 3">HTCC2143</strain>
    </source>
</reference>
<protein>
    <submittedName>
        <fullName evidence="2">Uncharacterized protein</fullName>
    </submittedName>
</protein>
<organism evidence="2 3">
    <name type="scientific">marine gamma proteobacterium HTCC2143</name>
    <dbReference type="NCBI Taxonomy" id="247633"/>
    <lineage>
        <taxon>Bacteria</taxon>
        <taxon>Pseudomonadati</taxon>
        <taxon>Pseudomonadota</taxon>
        <taxon>Gammaproteobacteria</taxon>
        <taxon>Cellvibrionales</taxon>
        <taxon>Spongiibacteraceae</taxon>
        <taxon>BD1-7 clade</taxon>
    </lineage>
</organism>
<evidence type="ECO:0000313" key="3">
    <source>
        <dbReference type="Proteomes" id="UP000004931"/>
    </source>
</evidence>
<keyword evidence="3" id="KW-1185">Reference proteome</keyword>
<sequence>MRNKLMKLCWPILMVFETGKPSANYKKSHRTILIVLGCLFFGLSLFSASMAVAGGEVGGLIAVVVFFAVGLVAVVVGALGSNGAVSKIWGTK</sequence>
<proteinExistence type="predicted"/>
<feature type="transmembrane region" description="Helical" evidence="1">
    <location>
        <begin position="32"/>
        <end position="53"/>
    </location>
</feature>
<dbReference type="OrthoDB" id="6904738at2"/>
<keyword evidence="1" id="KW-1133">Transmembrane helix</keyword>
<evidence type="ECO:0000313" key="2">
    <source>
        <dbReference type="EMBL" id="EAW30790.1"/>
    </source>
</evidence>
<keyword evidence="1" id="KW-0812">Transmembrane</keyword>
<dbReference type="eggNOG" id="ENOG50332WU">
    <property type="taxonomic scope" value="Bacteria"/>
</dbReference>
<feature type="transmembrane region" description="Helical" evidence="1">
    <location>
        <begin position="59"/>
        <end position="79"/>
    </location>
</feature>